<organism evidence="2 3">
    <name type="scientific">Lentinula detonsa</name>
    <dbReference type="NCBI Taxonomy" id="2804962"/>
    <lineage>
        <taxon>Eukaryota</taxon>
        <taxon>Fungi</taxon>
        <taxon>Dikarya</taxon>
        <taxon>Basidiomycota</taxon>
        <taxon>Agaricomycotina</taxon>
        <taxon>Agaricomycetes</taxon>
        <taxon>Agaricomycetidae</taxon>
        <taxon>Agaricales</taxon>
        <taxon>Marasmiineae</taxon>
        <taxon>Omphalotaceae</taxon>
        <taxon>Lentinula</taxon>
    </lineage>
</organism>
<feature type="compositionally biased region" description="Low complexity" evidence="1">
    <location>
        <begin position="173"/>
        <end position="188"/>
    </location>
</feature>
<feature type="region of interest" description="Disordered" evidence="1">
    <location>
        <begin position="349"/>
        <end position="393"/>
    </location>
</feature>
<evidence type="ECO:0000313" key="2">
    <source>
        <dbReference type="EMBL" id="KAJ3983774.1"/>
    </source>
</evidence>
<feature type="compositionally biased region" description="Basic and acidic residues" evidence="1">
    <location>
        <begin position="45"/>
        <end position="117"/>
    </location>
</feature>
<feature type="region of interest" description="Disordered" evidence="1">
    <location>
        <begin position="45"/>
        <end position="126"/>
    </location>
</feature>
<evidence type="ECO:0000256" key="1">
    <source>
        <dbReference type="SAM" id="MobiDB-lite"/>
    </source>
</evidence>
<protein>
    <submittedName>
        <fullName evidence="2">Uncharacterized protein</fullName>
    </submittedName>
</protein>
<evidence type="ECO:0000313" key="3">
    <source>
        <dbReference type="Proteomes" id="UP001163850"/>
    </source>
</evidence>
<feature type="compositionally biased region" description="Acidic residues" evidence="1">
    <location>
        <begin position="351"/>
        <end position="372"/>
    </location>
</feature>
<dbReference type="EMBL" id="MU802011">
    <property type="protein sequence ID" value="KAJ3983774.1"/>
    <property type="molecule type" value="Genomic_DNA"/>
</dbReference>
<comment type="caution">
    <text evidence="2">The sequence shown here is derived from an EMBL/GenBank/DDBJ whole genome shotgun (WGS) entry which is preliminary data.</text>
</comment>
<sequence>MSTTSNDNETIQQRRERILQAQAARQRAREEEIARQEAEFAAEMERIEAEEKAAQEAEEKRRAEEQRIKEEKCQEEEKRVAEERRIAEEQRKKQEEMAEKKRKEERRIAEERQRAEEVAAEAEDERVRSAAYAKLVGENRVEREKAAKELEKRQQRNLPAKSQPVTVILPPRSSGSKSKVFKSKSIISDDSDDTGVVEEAREAEPRGKKRKRPIKMIAMGSKTPPVDDDFDPEADNDEDDGPEAVSHYSIPNSFRLLSLYPHWQTRGVWIGDHASRRSQGKQAKVEDEVYQGPAARVGERRFEGPGIAEQLAAIVGQNKDLIDIARRSLDLQERILHLLVRRERREIAREELEEEEDEDEDEDGEGEEDEEEKEKRNEEQKRKEIREGKKCAD</sequence>
<feature type="compositionally biased region" description="Basic and acidic residues" evidence="1">
    <location>
        <begin position="373"/>
        <end position="393"/>
    </location>
</feature>
<accession>A0AA38PXY5</accession>
<dbReference type="Proteomes" id="UP001163850">
    <property type="component" value="Unassembled WGS sequence"/>
</dbReference>
<proteinExistence type="predicted"/>
<feature type="compositionally biased region" description="Acidic residues" evidence="1">
    <location>
        <begin position="226"/>
        <end position="242"/>
    </location>
</feature>
<gene>
    <name evidence="2" type="ORF">F5890DRAFT_1597423</name>
</gene>
<feature type="compositionally biased region" description="Basic and acidic residues" evidence="1">
    <location>
        <begin position="144"/>
        <end position="154"/>
    </location>
</feature>
<dbReference type="AlphaFoldDB" id="A0AA38PXY5"/>
<reference evidence="2" key="1">
    <citation type="submission" date="2022-08" db="EMBL/GenBank/DDBJ databases">
        <authorList>
            <consortium name="DOE Joint Genome Institute"/>
            <person name="Min B."/>
            <person name="Riley R."/>
            <person name="Sierra-Patev S."/>
            <person name="Naranjo-Ortiz M."/>
            <person name="Looney B."/>
            <person name="Konkel Z."/>
            <person name="Slot J.C."/>
            <person name="Sakamoto Y."/>
            <person name="Steenwyk J.L."/>
            <person name="Rokas A."/>
            <person name="Carro J."/>
            <person name="Camarero S."/>
            <person name="Ferreira P."/>
            <person name="Molpeceres G."/>
            <person name="Ruiz-Duenas F.J."/>
            <person name="Serrano A."/>
            <person name="Henrissat B."/>
            <person name="Drula E."/>
            <person name="Hughes K.W."/>
            <person name="Mata J.L."/>
            <person name="Ishikawa N.K."/>
            <person name="Vargas-Isla R."/>
            <person name="Ushijima S."/>
            <person name="Smith C.A."/>
            <person name="Ahrendt S."/>
            <person name="Andreopoulos W."/>
            <person name="He G."/>
            <person name="Labutti K."/>
            <person name="Lipzen A."/>
            <person name="Ng V."/>
            <person name="Sandor L."/>
            <person name="Barry K."/>
            <person name="Martinez A.T."/>
            <person name="Xiao Y."/>
            <person name="Gibbons J.G."/>
            <person name="Terashima K."/>
            <person name="Hibbett D.S."/>
            <person name="Grigoriev I.V."/>
        </authorList>
    </citation>
    <scope>NUCLEOTIDE SEQUENCE</scope>
    <source>
        <strain evidence="2">TFB7829</strain>
    </source>
</reference>
<name>A0AA38PXY5_9AGAR</name>
<feature type="region of interest" description="Disordered" evidence="1">
    <location>
        <begin position="144"/>
        <end position="247"/>
    </location>
</feature>